<feature type="region of interest" description="Disordered" evidence="1">
    <location>
        <begin position="80"/>
        <end position="142"/>
    </location>
</feature>
<gene>
    <name evidence="2" type="ORF">Agub_g9679</name>
</gene>
<feature type="compositionally biased region" description="Low complexity" evidence="1">
    <location>
        <begin position="603"/>
        <end position="617"/>
    </location>
</feature>
<feature type="compositionally biased region" description="Low complexity" evidence="1">
    <location>
        <begin position="281"/>
        <end position="291"/>
    </location>
</feature>
<feature type="compositionally biased region" description="Pro residues" evidence="1">
    <location>
        <begin position="22"/>
        <end position="31"/>
    </location>
</feature>
<feature type="compositionally biased region" description="Polar residues" evidence="1">
    <location>
        <begin position="301"/>
        <end position="316"/>
    </location>
</feature>
<protein>
    <submittedName>
        <fullName evidence="2">Uncharacterized protein</fullName>
    </submittedName>
</protein>
<feature type="compositionally biased region" description="Polar residues" evidence="1">
    <location>
        <begin position="163"/>
        <end position="183"/>
    </location>
</feature>
<dbReference type="EMBL" id="BMAR01000020">
    <property type="protein sequence ID" value="GFR47870.1"/>
    <property type="molecule type" value="Genomic_DNA"/>
</dbReference>
<keyword evidence="3" id="KW-1185">Reference proteome</keyword>
<feature type="compositionally biased region" description="Pro residues" evidence="1">
    <location>
        <begin position="106"/>
        <end position="124"/>
    </location>
</feature>
<feature type="compositionally biased region" description="Gly residues" evidence="1">
    <location>
        <begin position="633"/>
        <end position="644"/>
    </location>
</feature>
<feature type="compositionally biased region" description="Low complexity" evidence="1">
    <location>
        <begin position="184"/>
        <end position="199"/>
    </location>
</feature>
<evidence type="ECO:0000313" key="2">
    <source>
        <dbReference type="EMBL" id="GFR47870.1"/>
    </source>
</evidence>
<feature type="region of interest" description="Disordered" evidence="1">
    <location>
        <begin position="163"/>
        <end position="465"/>
    </location>
</feature>
<feature type="compositionally biased region" description="Basic and acidic residues" evidence="1">
    <location>
        <begin position="365"/>
        <end position="375"/>
    </location>
</feature>
<feature type="compositionally biased region" description="Gly residues" evidence="1">
    <location>
        <begin position="451"/>
        <end position="465"/>
    </location>
</feature>
<organism evidence="2 3">
    <name type="scientific">Astrephomene gubernaculifera</name>
    <dbReference type="NCBI Taxonomy" id="47775"/>
    <lineage>
        <taxon>Eukaryota</taxon>
        <taxon>Viridiplantae</taxon>
        <taxon>Chlorophyta</taxon>
        <taxon>core chlorophytes</taxon>
        <taxon>Chlorophyceae</taxon>
        <taxon>CS clade</taxon>
        <taxon>Chlamydomonadales</taxon>
        <taxon>Astrephomenaceae</taxon>
        <taxon>Astrephomene</taxon>
    </lineage>
</organism>
<dbReference type="AlphaFoldDB" id="A0AAD3HPG6"/>
<name>A0AAD3HPG6_9CHLO</name>
<feature type="compositionally biased region" description="Low complexity" evidence="1">
    <location>
        <begin position="333"/>
        <end position="345"/>
    </location>
</feature>
<feature type="compositionally biased region" description="Low complexity" evidence="1">
    <location>
        <begin position="208"/>
        <end position="221"/>
    </location>
</feature>
<feature type="compositionally biased region" description="Polar residues" evidence="1">
    <location>
        <begin position="256"/>
        <end position="265"/>
    </location>
</feature>
<accession>A0AAD3HPG6</accession>
<feature type="region of interest" description="Disordered" evidence="1">
    <location>
        <begin position="1"/>
        <end position="62"/>
    </location>
</feature>
<proteinExistence type="predicted"/>
<comment type="caution">
    <text evidence="2">The sequence shown here is derived from an EMBL/GenBank/DDBJ whole genome shotgun (WGS) entry which is preliminary data.</text>
</comment>
<evidence type="ECO:0000313" key="3">
    <source>
        <dbReference type="Proteomes" id="UP001054857"/>
    </source>
</evidence>
<sequence>MAKVLGFWRRKAPEKSEALAPVPAPSSPQLPPSTKSASAAAEDRAGDQSIDLVPTRRQASQINVNRFLANSPYGLTAILKKSSRPDVADAPATPTPGDAPPTAASPSPPPMQPVAPPGEAPPSRPMRERRKSTTLTEMAQAVQNLDVSHAALIMMPARLRQELSQPNAELSGTAQPSSGQLPQLSRASALPATPLSPSSAGGGGSTGDGAAAAAGSYLPSSMGPGGAPGRSLDRTPSIIREAVKQQQLLRPPPQPADSQLRSYMSSLGHADTGAGGWSVVPAADRAPAAARSGTPLERRTSTLTQAPQANQASTLGGPSRHALAAMPSGKATPGVGSQGQAAAAGTSGGTLPGPGPQPAVQGSKRRSDPGEDFRMRAAAASAMAPAAAADAARGSNNRNGTDEGLGPGSGSRPSYLYGTGRGSDKDLRRGMMGVSRTETALDDGMRRPGSFTGGPGAAAGAAAAGGGADVKLPNIGLAGARRGTTAAAGREGDAKDRSAVDVAALSEAIATYESEAARLRAAALRKMDTRIKRHVMERFLGREDDDGPSPSGDSGSGGSGSMARPTNPLAPRLLGRNRLDGASAGATAGDRGGNAGGAPPPASALRSGAAGAYASGADVRGGTRGQAATLAAAGGGGAGGGGAPMGRLRPLESMPALDR</sequence>
<dbReference type="Proteomes" id="UP001054857">
    <property type="component" value="Unassembled WGS sequence"/>
</dbReference>
<reference evidence="2 3" key="1">
    <citation type="journal article" date="2021" name="Sci. Rep.">
        <title>Genome sequencing of the multicellular alga Astrephomene provides insights into convergent evolution of germ-soma differentiation.</title>
        <authorList>
            <person name="Yamashita S."/>
            <person name="Yamamoto K."/>
            <person name="Matsuzaki R."/>
            <person name="Suzuki S."/>
            <person name="Yamaguchi H."/>
            <person name="Hirooka S."/>
            <person name="Minakuchi Y."/>
            <person name="Miyagishima S."/>
            <person name="Kawachi M."/>
            <person name="Toyoda A."/>
            <person name="Nozaki H."/>
        </authorList>
    </citation>
    <scope>NUCLEOTIDE SEQUENCE [LARGE SCALE GENOMIC DNA]</scope>
    <source>
        <strain evidence="2 3">NIES-4017</strain>
    </source>
</reference>
<evidence type="ECO:0000256" key="1">
    <source>
        <dbReference type="SAM" id="MobiDB-lite"/>
    </source>
</evidence>
<feature type="compositionally biased region" description="Polar residues" evidence="1">
    <location>
        <begin position="133"/>
        <end position="142"/>
    </location>
</feature>
<feature type="region of interest" description="Disordered" evidence="1">
    <location>
        <begin position="536"/>
        <end position="659"/>
    </location>
</feature>
<feature type="compositionally biased region" description="Low complexity" evidence="1">
    <location>
        <begin position="377"/>
        <end position="392"/>
    </location>
</feature>